<keyword evidence="2" id="KW-1133">Transmembrane helix</keyword>
<dbReference type="RefSeq" id="WP_386446775.1">
    <property type="nucleotide sequence ID" value="NZ_JBHSFH010000006.1"/>
</dbReference>
<gene>
    <name evidence="4" type="ORF">ACFPA8_12205</name>
</gene>
<feature type="transmembrane region" description="Helical" evidence="2">
    <location>
        <begin position="392"/>
        <end position="418"/>
    </location>
</feature>
<feature type="transmembrane region" description="Helical" evidence="2">
    <location>
        <begin position="348"/>
        <end position="372"/>
    </location>
</feature>
<evidence type="ECO:0000256" key="1">
    <source>
        <dbReference type="SAM" id="MobiDB-lite"/>
    </source>
</evidence>
<dbReference type="EMBL" id="JBHSFH010000006">
    <property type="protein sequence ID" value="MFC4494897.1"/>
    <property type="molecule type" value="Genomic_DNA"/>
</dbReference>
<feature type="transmembrane region" description="Helical" evidence="2">
    <location>
        <begin position="310"/>
        <end position="327"/>
    </location>
</feature>
<evidence type="ECO:0000256" key="2">
    <source>
        <dbReference type="SAM" id="Phobius"/>
    </source>
</evidence>
<evidence type="ECO:0000313" key="4">
    <source>
        <dbReference type="EMBL" id="MFC4494897.1"/>
    </source>
</evidence>
<feature type="transmembrane region" description="Helical" evidence="2">
    <location>
        <begin position="134"/>
        <end position="156"/>
    </location>
</feature>
<feature type="domain" description="Dicarboxylate carrier MatC N-terminal" evidence="3">
    <location>
        <begin position="1"/>
        <end position="147"/>
    </location>
</feature>
<proteinExistence type="predicted"/>
<feature type="transmembrane region" description="Helical" evidence="2">
    <location>
        <begin position="81"/>
        <end position="104"/>
    </location>
</feature>
<keyword evidence="5" id="KW-1185">Reference proteome</keyword>
<feature type="transmembrane region" description="Helical" evidence="2">
    <location>
        <begin position="430"/>
        <end position="449"/>
    </location>
</feature>
<evidence type="ECO:0000259" key="3">
    <source>
        <dbReference type="Pfam" id="PF07158"/>
    </source>
</evidence>
<feature type="transmembrane region" description="Helical" evidence="2">
    <location>
        <begin position="50"/>
        <end position="69"/>
    </location>
</feature>
<keyword evidence="2" id="KW-0812">Transmembrane</keyword>
<dbReference type="Pfam" id="PF07158">
    <property type="entry name" value="MatC_N"/>
    <property type="match status" value="1"/>
</dbReference>
<protein>
    <submittedName>
        <fullName evidence="4">SLC13 family permease</fullName>
    </submittedName>
</protein>
<accession>A0ABV9A605</accession>
<feature type="transmembrane region" description="Helical" evidence="2">
    <location>
        <begin position="176"/>
        <end position="197"/>
    </location>
</feature>
<keyword evidence="2" id="KW-0472">Membrane</keyword>
<feature type="region of interest" description="Disordered" evidence="1">
    <location>
        <begin position="207"/>
        <end position="259"/>
    </location>
</feature>
<sequence length="452" mass="45618">MTVAVLSIVVLVALFAATLIRGFDLGPAALSAAFLLGIAAGVPADEVTGFFPADFFVLIVGVTALFAAAQLNGTLDWLLDLLLRLVGGRLLLVALVPFVIGAVLTAVGTLPAAATAIVAPIALGLAARYGISPLVAAVLGITGIISGLLSPLAVYGVTARELSAKLGIGLPGTAPVTLLLGGLVTGLAVCAGCLFVAKRTGAVPRGRTAVPAGAGGPAGGTRTEDTGPDPQDAPHRYGAAEGTEPASDAPRPSGTTQGSRGTRILTVLCLLTVVVLSVGFEMNVGYLGLTAAMVLQLVLRLKPGAIVSKIPWGVVLLIGGLLTYVGLMEDLGAFKQISDLLRVQGSPVLSLLVLCYIAGITSFAASSIAVFVTAMPLLPPLVADGLSPVGGVLALALASVLVDINPLGITGGLILGAAEPSVRPRLFRQLLTYGIVSIVVAPFLAWLAFGWW</sequence>
<organism evidence="4 5">
    <name type="scientific">Streptomyces ovatisporus</name>
    <dbReference type="NCBI Taxonomy" id="1128682"/>
    <lineage>
        <taxon>Bacteria</taxon>
        <taxon>Bacillati</taxon>
        <taxon>Actinomycetota</taxon>
        <taxon>Actinomycetes</taxon>
        <taxon>Kitasatosporales</taxon>
        <taxon>Streptomycetaceae</taxon>
        <taxon>Streptomyces</taxon>
    </lineage>
</organism>
<dbReference type="InterPro" id="IPR009827">
    <property type="entry name" value="MatC_N"/>
</dbReference>
<dbReference type="Proteomes" id="UP001595997">
    <property type="component" value="Unassembled WGS sequence"/>
</dbReference>
<name>A0ABV9A605_9ACTN</name>
<feature type="transmembrane region" description="Helical" evidence="2">
    <location>
        <begin position="265"/>
        <end position="298"/>
    </location>
</feature>
<comment type="caution">
    <text evidence="4">The sequence shown here is derived from an EMBL/GenBank/DDBJ whole genome shotgun (WGS) entry which is preliminary data.</text>
</comment>
<reference evidence="5" key="1">
    <citation type="journal article" date="2019" name="Int. J. Syst. Evol. Microbiol.">
        <title>The Global Catalogue of Microorganisms (GCM) 10K type strain sequencing project: providing services to taxonomists for standard genome sequencing and annotation.</title>
        <authorList>
            <consortium name="The Broad Institute Genomics Platform"/>
            <consortium name="The Broad Institute Genome Sequencing Center for Infectious Disease"/>
            <person name="Wu L."/>
            <person name="Ma J."/>
        </authorList>
    </citation>
    <scope>NUCLEOTIDE SEQUENCE [LARGE SCALE GENOMIC DNA]</scope>
    <source>
        <strain evidence="5">CGMCC 4.7357</strain>
    </source>
</reference>
<evidence type="ECO:0000313" key="5">
    <source>
        <dbReference type="Proteomes" id="UP001595997"/>
    </source>
</evidence>